<reference evidence="1 2" key="1">
    <citation type="submission" date="2024-03" db="EMBL/GenBank/DDBJ databases">
        <authorList>
            <person name="Gkanogiannis A."/>
            <person name="Becerra Lopez-Lavalle L."/>
        </authorList>
    </citation>
    <scope>NUCLEOTIDE SEQUENCE [LARGE SCALE GENOMIC DNA]</scope>
</reference>
<evidence type="ECO:0000313" key="2">
    <source>
        <dbReference type="Proteomes" id="UP001642487"/>
    </source>
</evidence>
<protein>
    <submittedName>
        <fullName evidence="1">Uncharacterized protein</fullName>
    </submittedName>
</protein>
<accession>A0ABP0YGU9</accession>
<dbReference type="EMBL" id="OZ021738">
    <property type="protein sequence ID" value="CAK9319697.1"/>
    <property type="molecule type" value="Genomic_DNA"/>
</dbReference>
<proteinExistence type="predicted"/>
<organism evidence="1 2">
    <name type="scientific">Citrullus colocynthis</name>
    <name type="common">colocynth</name>
    <dbReference type="NCBI Taxonomy" id="252529"/>
    <lineage>
        <taxon>Eukaryota</taxon>
        <taxon>Viridiplantae</taxon>
        <taxon>Streptophyta</taxon>
        <taxon>Embryophyta</taxon>
        <taxon>Tracheophyta</taxon>
        <taxon>Spermatophyta</taxon>
        <taxon>Magnoliopsida</taxon>
        <taxon>eudicotyledons</taxon>
        <taxon>Gunneridae</taxon>
        <taxon>Pentapetalae</taxon>
        <taxon>rosids</taxon>
        <taxon>fabids</taxon>
        <taxon>Cucurbitales</taxon>
        <taxon>Cucurbitaceae</taxon>
        <taxon>Benincaseae</taxon>
        <taxon>Citrullus</taxon>
    </lineage>
</organism>
<keyword evidence="2" id="KW-1185">Reference proteome</keyword>
<gene>
    <name evidence="1" type="ORF">CITCOLO1_LOCUS11714</name>
</gene>
<feature type="non-terminal residue" evidence="1">
    <location>
        <position position="1"/>
    </location>
</feature>
<sequence>ALKCMPRVSSLSFDLLIVLQPPSTSSKLIQPHRRRRFAIFVSSLCTARRLSQRRVGPMCSKGIAINPVDRSDVTWSSSVEA</sequence>
<name>A0ABP0YGU9_9ROSI</name>
<dbReference type="Proteomes" id="UP001642487">
    <property type="component" value="Chromosome 4"/>
</dbReference>
<evidence type="ECO:0000313" key="1">
    <source>
        <dbReference type="EMBL" id="CAK9319697.1"/>
    </source>
</evidence>